<feature type="region of interest" description="Disordered" evidence="1">
    <location>
        <begin position="1"/>
        <end position="22"/>
    </location>
</feature>
<dbReference type="EMBL" id="BAAAYL010000003">
    <property type="protein sequence ID" value="GAA3380927.1"/>
    <property type="molecule type" value="Genomic_DNA"/>
</dbReference>
<evidence type="ECO:0000313" key="3">
    <source>
        <dbReference type="EMBL" id="GAA3381029.1"/>
    </source>
</evidence>
<protein>
    <submittedName>
        <fullName evidence="3">Uncharacterized protein</fullName>
    </submittedName>
</protein>
<keyword evidence="4" id="KW-1185">Reference proteome</keyword>
<sequence>MFRPQSRQPSPRPERASRFTRPREIAELGLDESKNFVKLRQTVRQALAESPYAEELDQLVRLLLE</sequence>
<reference evidence="3" key="3">
    <citation type="submission" date="2023-12" db="EMBL/GenBank/DDBJ databases">
        <authorList>
            <person name="Sun Q."/>
            <person name="Inoue M."/>
        </authorList>
    </citation>
    <scope>NUCLEOTIDE SEQUENCE</scope>
    <source>
        <strain evidence="3">JCM 9651</strain>
    </source>
</reference>
<dbReference type="EMBL" id="BAAAYL010000003">
    <property type="protein sequence ID" value="GAA3381029.1"/>
    <property type="molecule type" value="Genomic_DNA"/>
</dbReference>
<accession>A0ABP6SPM5</accession>
<reference evidence="3" key="1">
    <citation type="journal article" date="2014" name="Int. J. Syst. Evol. Microbiol.">
        <title>Complete genome of a new Firmicutes species belonging to the dominant human colonic microbiota ('Ruminococcus bicirculans') reveals two chromosomes and a selective capacity to utilize plant glucans.</title>
        <authorList>
            <consortium name="NISC Comparative Sequencing Program"/>
            <person name="Wegmann U."/>
            <person name="Louis P."/>
            <person name="Goesmann A."/>
            <person name="Henrissat B."/>
            <person name="Duncan S.H."/>
            <person name="Flint H.J."/>
        </authorList>
    </citation>
    <scope>NUCLEOTIDE SEQUENCE</scope>
    <source>
        <strain evidence="3">JCM 9651</strain>
    </source>
</reference>
<gene>
    <name evidence="2" type="ORF">GCM10020367_70180</name>
    <name evidence="3" type="ORF">GCM10020367_70670</name>
</gene>
<comment type="caution">
    <text evidence="3">The sequence shown here is derived from an EMBL/GenBank/DDBJ whole genome shotgun (WGS) entry which is preliminary data.</text>
</comment>
<feature type="compositionally biased region" description="Basic and acidic residues" evidence="1">
    <location>
        <begin position="12"/>
        <end position="22"/>
    </location>
</feature>
<evidence type="ECO:0000313" key="2">
    <source>
        <dbReference type="EMBL" id="GAA3380927.1"/>
    </source>
</evidence>
<name>A0ABP6SPM5_9ACTN</name>
<proteinExistence type="predicted"/>
<evidence type="ECO:0000256" key="1">
    <source>
        <dbReference type="SAM" id="MobiDB-lite"/>
    </source>
</evidence>
<dbReference type="RefSeq" id="WP_345045480.1">
    <property type="nucleotide sequence ID" value="NZ_BAAAYL010000003.1"/>
</dbReference>
<organism evidence="3 4">
    <name type="scientific">Streptomyces sannanensis</name>
    <dbReference type="NCBI Taxonomy" id="285536"/>
    <lineage>
        <taxon>Bacteria</taxon>
        <taxon>Bacillati</taxon>
        <taxon>Actinomycetota</taxon>
        <taxon>Actinomycetes</taxon>
        <taxon>Kitasatosporales</taxon>
        <taxon>Streptomycetaceae</taxon>
        <taxon>Streptomyces</taxon>
    </lineage>
</organism>
<evidence type="ECO:0000313" key="4">
    <source>
        <dbReference type="Proteomes" id="UP001499990"/>
    </source>
</evidence>
<dbReference type="Proteomes" id="UP001499990">
    <property type="component" value="Unassembled WGS sequence"/>
</dbReference>
<reference evidence="4" key="2">
    <citation type="journal article" date="2019" name="Int. J. Syst. Evol. Microbiol.">
        <title>The Global Catalogue of Microorganisms (GCM) 10K type strain sequencing project: providing services to taxonomists for standard genome sequencing and annotation.</title>
        <authorList>
            <consortium name="The Broad Institute Genomics Platform"/>
            <consortium name="The Broad Institute Genome Sequencing Center for Infectious Disease"/>
            <person name="Wu L."/>
            <person name="Ma J."/>
        </authorList>
    </citation>
    <scope>NUCLEOTIDE SEQUENCE [LARGE SCALE GENOMIC DNA]</scope>
    <source>
        <strain evidence="4">JCM 9651</strain>
    </source>
</reference>